<proteinExistence type="predicted"/>
<dbReference type="CDD" id="cd02440">
    <property type="entry name" value="AdoMet_MTases"/>
    <property type="match status" value="1"/>
</dbReference>
<dbReference type="VEuPathDB" id="TriTrypDB:TRSC58_02675"/>
<accession>A0A061J8M1</accession>
<dbReference type="AlphaFoldDB" id="A0A061J8M1"/>
<dbReference type="InterPro" id="IPR029063">
    <property type="entry name" value="SAM-dependent_MTases_sf"/>
</dbReference>
<protein>
    <recommendedName>
        <fullName evidence="3">Methyltransferase domain-containing protein</fullName>
    </recommendedName>
</protein>
<name>A0A061J8M1_TRYRA</name>
<sequence length="808" mass="90620">MPPLPGFRRHSGAAAAAVVCVLGGAGTRMTCFASRCFRRRASTMAAMTSEPVICRRLYDCQKHVRGLLREISAGFAPTTQARLLQGEAVSKRNCGARTLLELHELSGQFVMTVHATLFLPRDVVHEVEDFPMFLLRHFRRAVARANEESSWSEEEIVEGFVDWMDMVLPASPSSSGEEEVVSFVELMRLVRSFVRYHHGVRWGGGATKSEWHRGGYLLHPWHDTYCPTLHSEQMPYVHLLQWLLRRRPAQEEKRHITDAESRSASSVELSMKENAMQWWGATEPFAPPSWRGEGNASHTVGFSALDCGCHSGYMVDLLLKAGAQHVVGVDVAARALGSAEATLREHLRERRSATSKAKTMRFIRCDLLPELESVVEHPTERGKVASPLIGEKNVLANAAARRRHEARRRCIPDNPQATASHSAGAVAAREGEVGPFDLLVFHPPMKPLFSQWPLLQELPNAFECLPPGAEGQHPHSSLPVLRRLLQELLYSPKGQCDGHTPPQQRRTPLVRDGGYVAFILPRAFDPKDILQHVSSSQSNSFNGGGSGVPFTSLSDAVTGALEGSYEVVLHRRHSLEGMCDTGEVPLCDAVYLREFAHPHWRDRIKRELNDFYRTHQAVDLLVFRKKPGSSVHVGCSANKTSERRGAGAVRTHPGEDLLPYDESFEYTEYVPADGPPLQHHWTALMPTYSYLEDDFFGGNAALTGPSSHKRNFLAVGHTVSPVREEGRTADPDGNLSHTDLKTLQRNMQNYRSLFTDELKTRRKRRLRKMALQSLEKQEWYIDEKLVKSEGAKIDLLNELSRFDLQDWD</sequence>
<dbReference type="Gene3D" id="3.40.50.150">
    <property type="entry name" value="Vaccinia Virus protein VP39"/>
    <property type="match status" value="1"/>
</dbReference>
<evidence type="ECO:0008006" key="3">
    <source>
        <dbReference type="Google" id="ProtNLM"/>
    </source>
</evidence>
<evidence type="ECO:0000313" key="1">
    <source>
        <dbReference type="EMBL" id="ESL09602.1"/>
    </source>
</evidence>
<dbReference type="OrthoDB" id="245628at2759"/>
<gene>
    <name evidence="1" type="ORF">TRSC58_02675</name>
</gene>
<reference evidence="1 2" key="1">
    <citation type="submission" date="2013-07" db="EMBL/GenBank/DDBJ databases">
        <authorList>
            <person name="Stoco P.H."/>
            <person name="Wagner G."/>
            <person name="Gerber A."/>
            <person name="Zaha A."/>
            <person name="Thompson C."/>
            <person name="Bartholomeu D.C."/>
            <person name="Luckemeyer D.D."/>
            <person name="Bahia D."/>
            <person name="Loreto E."/>
            <person name="Prestes E.B."/>
            <person name="Lima F.M."/>
            <person name="Rodrigues-Luiz G."/>
            <person name="Vallejo G.A."/>
            <person name="Filho J.F."/>
            <person name="Monteiro K.M."/>
            <person name="Tyler K.M."/>
            <person name="de Almeida L.G."/>
            <person name="Ortiz M.F."/>
            <person name="Siervo M.A."/>
            <person name="de Moraes M.H."/>
            <person name="Cunha O.L."/>
            <person name="Mendonca-Neto R."/>
            <person name="Silva R."/>
            <person name="Teixeira S.M."/>
            <person name="Murta S.M."/>
            <person name="Sincero T.C."/>
            <person name="Mendes T.A."/>
            <person name="Urmenyi T.P."/>
            <person name="Silva V.G."/>
            <person name="da Rocha W.D."/>
            <person name="Andersson B."/>
            <person name="Romanha A.J."/>
            <person name="Steindel M."/>
            <person name="de Vasconcelos A.T."/>
            <person name="Grisard E.C."/>
        </authorList>
    </citation>
    <scope>NUCLEOTIDE SEQUENCE [LARGE SCALE GENOMIC DNA]</scope>
    <source>
        <strain evidence="1 2">SC58</strain>
    </source>
</reference>
<keyword evidence="2" id="KW-1185">Reference proteome</keyword>
<dbReference type="SUPFAM" id="SSF53335">
    <property type="entry name" value="S-adenosyl-L-methionine-dependent methyltransferases"/>
    <property type="match status" value="1"/>
</dbReference>
<comment type="caution">
    <text evidence="1">The sequence shown here is derived from an EMBL/GenBank/DDBJ whole genome shotgun (WGS) entry which is preliminary data.</text>
</comment>
<evidence type="ECO:0000313" key="2">
    <source>
        <dbReference type="Proteomes" id="UP000031737"/>
    </source>
</evidence>
<dbReference type="Proteomes" id="UP000031737">
    <property type="component" value="Unassembled WGS sequence"/>
</dbReference>
<organism evidence="1 2">
    <name type="scientific">Trypanosoma rangeli SC58</name>
    <dbReference type="NCBI Taxonomy" id="429131"/>
    <lineage>
        <taxon>Eukaryota</taxon>
        <taxon>Discoba</taxon>
        <taxon>Euglenozoa</taxon>
        <taxon>Kinetoplastea</taxon>
        <taxon>Metakinetoplastina</taxon>
        <taxon>Trypanosomatida</taxon>
        <taxon>Trypanosomatidae</taxon>
        <taxon>Trypanosoma</taxon>
        <taxon>Herpetosoma</taxon>
    </lineage>
</organism>
<dbReference type="EMBL" id="AUPL01002675">
    <property type="protein sequence ID" value="ESL09602.1"/>
    <property type="molecule type" value="Genomic_DNA"/>
</dbReference>